<feature type="compositionally biased region" description="Low complexity" evidence="1">
    <location>
        <begin position="40"/>
        <end position="53"/>
    </location>
</feature>
<dbReference type="EnsemblMetazoa" id="CJA37994.1">
    <property type="protein sequence ID" value="CJA37994.1"/>
    <property type="gene ID" value="WBGene00213841"/>
</dbReference>
<feature type="compositionally biased region" description="Pro residues" evidence="1">
    <location>
        <begin position="1"/>
        <end position="13"/>
    </location>
</feature>
<sequence length="113" mass="12634">MNPNQPPNYPPGQYPGHPGDHYPPMYPPGMQQHPSHYMHPQQTTPQFPQSQAPNFMNVQVKQEPTWNQDSRYGMGSSQTQQHVPHYPGSGMAGMGMMGGGQMPMDISMEARNL</sequence>
<evidence type="ECO:0000313" key="2">
    <source>
        <dbReference type="EnsemblMetazoa" id="CJA37994.1"/>
    </source>
</evidence>
<dbReference type="AlphaFoldDB" id="A0A8R1EM73"/>
<accession>A0A8R1EM73</accession>
<reference evidence="3" key="1">
    <citation type="submission" date="2010-08" db="EMBL/GenBank/DDBJ databases">
        <authorList>
            <consortium name="Caenorhabditis japonica Sequencing Consortium"/>
            <person name="Wilson R.K."/>
        </authorList>
    </citation>
    <scope>NUCLEOTIDE SEQUENCE [LARGE SCALE GENOMIC DNA]</scope>
    <source>
        <strain evidence="3">DF5081</strain>
    </source>
</reference>
<proteinExistence type="predicted"/>
<protein>
    <submittedName>
        <fullName evidence="2">Uncharacterized protein</fullName>
    </submittedName>
</protein>
<evidence type="ECO:0000313" key="3">
    <source>
        <dbReference type="Proteomes" id="UP000005237"/>
    </source>
</evidence>
<dbReference type="Proteomes" id="UP000005237">
    <property type="component" value="Unassembled WGS sequence"/>
</dbReference>
<reference evidence="2" key="2">
    <citation type="submission" date="2022-06" db="UniProtKB">
        <authorList>
            <consortium name="EnsemblMetazoa"/>
        </authorList>
    </citation>
    <scope>IDENTIFICATION</scope>
    <source>
        <strain evidence="2">DF5081</strain>
    </source>
</reference>
<keyword evidence="3" id="KW-1185">Reference proteome</keyword>
<feature type="compositionally biased region" description="Gly residues" evidence="1">
    <location>
        <begin position="90"/>
        <end position="101"/>
    </location>
</feature>
<evidence type="ECO:0000256" key="1">
    <source>
        <dbReference type="SAM" id="MobiDB-lite"/>
    </source>
</evidence>
<name>A0A8R1EM73_CAEJA</name>
<feature type="compositionally biased region" description="Polar residues" evidence="1">
    <location>
        <begin position="54"/>
        <end position="82"/>
    </location>
</feature>
<feature type="region of interest" description="Disordered" evidence="1">
    <location>
        <begin position="1"/>
        <end position="103"/>
    </location>
</feature>
<organism evidence="2 3">
    <name type="scientific">Caenorhabditis japonica</name>
    <dbReference type="NCBI Taxonomy" id="281687"/>
    <lineage>
        <taxon>Eukaryota</taxon>
        <taxon>Metazoa</taxon>
        <taxon>Ecdysozoa</taxon>
        <taxon>Nematoda</taxon>
        <taxon>Chromadorea</taxon>
        <taxon>Rhabditida</taxon>
        <taxon>Rhabditina</taxon>
        <taxon>Rhabditomorpha</taxon>
        <taxon>Rhabditoidea</taxon>
        <taxon>Rhabditidae</taxon>
        <taxon>Peloderinae</taxon>
        <taxon>Caenorhabditis</taxon>
    </lineage>
</organism>